<reference evidence="1 2" key="1">
    <citation type="submission" date="2019-08" db="EMBL/GenBank/DDBJ databases">
        <title>Complete genome sequence of Rhodanobacter glycinis strain T01E-68 isolated from tomato root.</title>
        <authorList>
            <person name="Weon H.-Y."/>
            <person name="Lee S.A."/>
        </authorList>
    </citation>
    <scope>NUCLEOTIDE SEQUENCE [LARGE SCALE GENOMIC DNA]</scope>
    <source>
        <strain evidence="1 2">T01E-68</strain>
    </source>
</reference>
<organism evidence="1 2">
    <name type="scientific">Rhodanobacter glycinis</name>
    <dbReference type="NCBI Taxonomy" id="582702"/>
    <lineage>
        <taxon>Bacteria</taxon>
        <taxon>Pseudomonadati</taxon>
        <taxon>Pseudomonadota</taxon>
        <taxon>Gammaproteobacteria</taxon>
        <taxon>Lysobacterales</taxon>
        <taxon>Rhodanobacteraceae</taxon>
        <taxon>Rhodanobacter</taxon>
    </lineage>
</organism>
<name>A0A5B9DXN9_9GAMM</name>
<evidence type="ECO:0000313" key="1">
    <source>
        <dbReference type="EMBL" id="QEE24812.1"/>
    </source>
</evidence>
<gene>
    <name evidence="1" type="ORF">CS053_10110</name>
</gene>
<proteinExistence type="predicted"/>
<dbReference type="KEGG" id="rgl:CS053_10110"/>
<evidence type="ECO:0000313" key="2">
    <source>
        <dbReference type="Proteomes" id="UP000321807"/>
    </source>
</evidence>
<dbReference type="AlphaFoldDB" id="A0A5B9DXN9"/>
<dbReference type="Proteomes" id="UP000321807">
    <property type="component" value="Chromosome"/>
</dbReference>
<protein>
    <recommendedName>
        <fullName evidence="3">Nucleoid-associated protein</fullName>
    </recommendedName>
</protein>
<accession>A0A5B9DXN9</accession>
<dbReference type="EMBL" id="CP042807">
    <property type="protein sequence ID" value="QEE24812.1"/>
    <property type="molecule type" value="Genomic_DNA"/>
</dbReference>
<evidence type="ECO:0008006" key="3">
    <source>
        <dbReference type="Google" id="ProtNLM"/>
    </source>
</evidence>
<dbReference type="RefSeq" id="WP_147627329.1">
    <property type="nucleotide sequence ID" value="NZ_CP042807.1"/>
</dbReference>
<sequence length="362" mass="40557">MNSVATVPMGIKIFSSTLHHIVLEGTSPSCTAVDTSAKHAALETYLDQLRQEIEARPQSRAYQLVSTTTEFATCLQATSKALDLTVNGLHDVLANRLFRTEVDAEEKYQNLRRKEHGNHLKKGSFVQILYADGADITYLGIKVEHERFLDEVNFTFRTGLGEEHKIYKACKVTVKADGTIGSVLVFDTNATPAVYWWKQMWELSPLRSDAFNTERAIKAVVKALAPIKKLSSSDYTLLRNTTIAAFKQSTPMRFDDFVTRTFANYEPLHEPLREKLPELTTKLRALPETKGFDGDFTPVPSAVPFHRVKVDVGNGVEISYDEGMSGLSSKIWASRMRDGRPVLVLDAPDAAKKFPEKLWDEA</sequence>